<organism evidence="1 2">
    <name type="scientific">Limnobacter litoralis</name>
    <dbReference type="NCBI Taxonomy" id="481366"/>
    <lineage>
        <taxon>Bacteria</taxon>
        <taxon>Pseudomonadati</taxon>
        <taxon>Pseudomonadota</taxon>
        <taxon>Betaproteobacteria</taxon>
        <taxon>Burkholderiales</taxon>
        <taxon>Burkholderiaceae</taxon>
        <taxon>Limnobacter</taxon>
    </lineage>
</organism>
<name>A0ABQ5YSB0_9BURK</name>
<dbReference type="EMBL" id="BSOJ01000030">
    <property type="protein sequence ID" value="GLR27383.1"/>
    <property type="molecule type" value="Genomic_DNA"/>
</dbReference>
<dbReference type="NCBIfam" id="TIGR02532">
    <property type="entry name" value="IV_pilin_GFxxxE"/>
    <property type="match status" value="1"/>
</dbReference>
<protein>
    <submittedName>
        <fullName evidence="1">Prepilin-type N-terminal cleavage/methylation domain-containing protein</fullName>
    </submittedName>
</protein>
<dbReference type="RefSeq" id="WP_284282142.1">
    <property type="nucleotide sequence ID" value="NZ_BSOJ01000030.1"/>
</dbReference>
<dbReference type="SUPFAM" id="SSF54523">
    <property type="entry name" value="Pili subunits"/>
    <property type="match status" value="1"/>
</dbReference>
<comment type="caution">
    <text evidence="1">The sequence shown here is derived from an EMBL/GenBank/DDBJ whole genome shotgun (WGS) entry which is preliminary data.</text>
</comment>
<dbReference type="Proteomes" id="UP001156664">
    <property type="component" value="Unassembled WGS sequence"/>
</dbReference>
<gene>
    <name evidence="1" type="ORF">GCM10007875_24740</name>
</gene>
<proteinExistence type="predicted"/>
<evidence type="ECO:0000313" key="1">
    <source>
        <dbReference type="EMBL" id="GLR27383.1"/>
    </source>
</evidence>
<accession>A0ABQ5YSB0</accession>
<dbReference type="PROSITE" id="PS00409">
    <property type="entry name" value="PROKAR_NTER_METHYL"/>
    <property type="match status" value="1"/>
</dbReference>
<evidence type="ECO:0000313" key="2">
    <source>
        <dbReference type="Proteomes" id="UP001156664"/>
    </source>
</evidence>
<dbReference type="Pfam" id="PF07963">
    <property type="entry name" value="N_methyl"/>
    <property type="match status" value="1"/>
</dbReference>
<reference evidence="2" key="1">
    <citation type="journal article" date="2019" name="Int. J. Syst. Evol. Microbiol.">
        <title>The Global Catalogue of Microorganisms (GCM) 10K type strain sequencing project: providing services to taxonomists for standard genome sequencing and annotation.</title>
        <authorList>
            <consortium name="The Broad Institute Genomics Platform"/>
            <consortium name="The Broad Institute Genome Sequencing Center for Infectious Disease"/>
            <person name="Wu L."/>
            <person name="Ma J."/>
        </authorList>
    </citation>
    <scope>NUCLEOTIDE SEQUENCE [LARGE SCALE GENOMIC DNA]</scope>
    <source>
        <strain evidence="2">NBRC 105857</strain>
    </source>
</reference>
<dbReference type="InterPro" id="IPR012902">
    <property type="entry name" value="N_methyl_site"/>
</dbReference>
<keyword evidence="2" id="KW-1185">Reference proteome</keyword>
<sequence length="211" mass="21995">MNMHSQRGFSLLELAISLAILALLSGGILKGREMIKSAKVQALSSDLNAIETAISGFESRYSGLPGDFEAANAAGLGDTAGNGNGLIDNNEAGHVFSQLALSGFIQGTFEATDLDQGDCPKSACLSTPFGGTYLVTNTVAGINTQPGALTIGLGNHISASQLAELDRKLDDGNPLNGSIQVENDDATLCVTDTKHWDEANNPLCHAVYTLR</sequence>
<dbReference type="InterPro" id="IPR045584">
    <property type="entry name" value="Pilin-like"/>
</dbReference>